<evidence type="ECO:0000313" key="1">
    <source>
        <dbReference type="EMBL" id="CAA9441413.1"/>
    </source>
</evidence>
<dbReference type="Gene3D" id="3.40.50.720">
    <property type="entry name" value="NAD(P)-binding Rossmann-like Domain"/>
    <property type="match status" value="1"/>
</dbReference>
<dbReference type="GO" id="GO:0003974">
    <property type="term" value="F:UDP-N-acetylglucosamine 4-epimerase activity"/>
    <property type="evidence" value="ECO:0007669"/>
    <property type="project" value="UniProtKB-EC"/>
</dbReference>
<gene>
    <name evidence="1" type="ORF">AVDCRST_MAG28-433</name>
</gene>
<accession>A0A6J4QE03</accession>
<reference evidence="1" key="1">
    <citation type="submission" date="2020-02" db="EMBL/GenBank/DDBJ databases">
        <authorList>
            <person name="Meier V. D."/>
        </authorList>
    </citation>
    <scope>NUCLEOTIDE SEQUENCE</scope>
    <source>
        <strain evidence="1">AVDCRST_MAG28</strain>
    </source>
</reference>
<dbReference type="EC" id="5.1.3.7" evidence="1"/>
<dbReference type="InterPro" id="IPR036291">
    <property type="entry name" value="NAD(P)-bd_dom_sf"/>
</dbReference>
<keyword evidence="1" id="KW-0413">Isomerase</keyword>
<protein>
    <submittedName>
        <fullName evidence="1">UDP-N-acetylglucosaminuronic acid 4-epimerase</fullName>
        <ecNumber evidence="1">5.1.3.7</ecNumber>
    </submittedName>
</protein>
<organism evidence="1">
    <name type="scientific">uncultured Rubrobacteraceae bacterium</name>
    <dbReference type="NCBI Taxonomy" id="349277"/>
    <lineage>
        <taxon>Bacteria</taxon>
        <taxon>Bacillati</taxon>
        <taxon>Actinomycetota</taxon>
        <taxon>Rubrobacteria</taxon>
        <taxon>Rubrobacterales</taxon>
        <taxon>Rubrobacteraceae</taxon>
        <taxon>environmental samples</taxon>
    </lineage>
</organism>
<dbReference type="EMBL" id="CADCVE010000010">
    <property type="protein sequence ID" value="CAA9441413.1"/>
    <property type="molecule type" value="Genomic_DNA"/>
</dbReference>
<dbReference type="AlphaFoldDB" id="A0A6J4QE03"/>
<dbReference type="SUPFAM" id="SSF51735">
    <property type="entry name" value="NAD(P)-binding Rossmann-fold domains"/>
    <property type="match status" value="1"/>
</dbReference>
<name>A0A6J4QE03_9ACTN</name>
<proteinExistence type="predicted"/>
<sequence>MLHRTALGSETSRDFCYVGNAVQANILAAVAGGDAVNQVYNMAFAGRTTLNALFVLLRVLVAEVEPYAARVKPIYRDFQPDDVRHPLADISKVRELLSYGPAHSVRDGLAGTLAWYRGGPFELSFDRGWAPRREEGSGRYGRKTAARRFITLLLRAYRQTLGRDRVRNPGLRFPNIWPSRLPRPDK</sequence>
<dbReference type="Gene3D" id="3.90.25.10">
    <property type="entry name" value="UDP-galactose 4-epimerase, domain 1"/>
    <property type="match status" value="1"/>
</dbReference>